<sequence length="781" mass="87897">MEPTDESRYASCKQEEYVSENIRWTPIEYFNNAIVVELLEGKRPPGLFLVLDDVCATLHGGSTGADLDLQKKFTVASNSHAHFQNTSDGFAILHYAGSVSYSVDGFCDKNRDVLFLDLIELMQTSTNSLVRQIYPQEVAVAKTKTLKSRPTTAGSKIRSQASRLVGQLMRCTPHYIRCIKPNESKRPRDWDQLRVKHQVEYLGLKENIRVRRAGFAYRRPFAKFLQRYAILTRETWPQWRSDEKQGVEWILASVCIERGQYQLGRTKLFIKAPESLFMLEEARDRKYNMHARVIQKAFKKYFAKKRQAARKQEAADLLFGNKQRRKASLNRTFVGDYIGMDMKPRLVSLVGKREKIFFAEVVKKYDRRFKMCRRDLILTSKCLYLIGREPIKKGPEKGKSIEVVKRKLPFDQISHISLSMLQDDFIIIHTKEDYASLLELVFKTEFLSIFNKNFIEELGHPPSIKFSNCIEFKVKKEGWGGGGTRQVKFVQAGYGDKEILNSSGKILTVSIGPGLPVSAKPGMSLTTRTGYDLQPRTTNGSSQHPANPSPIRHQQTQQQQQQRYENTAQITTNATPPSNGLRPSLPANRPVFRPQQPPQQQQQQNTTRGPTRPAPNKLSNAVTSAPIMGMYTQPNKGPRGAGLIKAPPPPSEPAPPNQPTIHSIQGQGFRLPPIGAAATNGSSAMVNNGTSQNGTQNGIQKVVNGAASDPGGPTAKPRSKPQLPSLPKVRALYDYTPQDLDELELKEGEIIELLKEHEGGWWHGRLKGRTGLFPSNYVEKV</sequence>
<reference evidence="1" key="1">
    <citation type="submission" date="2023-04" db="EMBL/GenBank/DDBJ databases">
        <title>A chromosome-level genome assembly of the parasitoid wasp Eretmocerus hayati.</title>
        <authorList>
            <person name="Zhong Y."/>
            <person name="Liu S."/>
            <person name="Liu Y."/>
        </authorList>
    </citation>
    <scope>NUCLEOTIDE SEQUENCE</scope>
    <source>
        <strain evidence="1">ZJU_SS_LIU_2023</strain>
    </source>
</reference>
<dbReference type="EMBL" id="CM056742">
    <property type="protein sequence ID" value="KAJ8679077.1"/>
    <property type="molecule type" value="Genomic_DNA"/>
</dbReference>
<name>A0ACC2P9E8_9HYME</name>
<accession>A0ACC2P9E8</accession>
<protein>
    <submittedName>
        <fullName evidence="1">Uncharacterized protein</fullName>
    </submittedName>
</protein>
<dbReference type="Proteomes" id="UP001239111">
    <property type="component" value="Chromosome 2"/>
</dbReference>
<keyword evidence="2" id="KW-1185">Reference proteome</keyword>
<gene>
    <name evidence="1" type="ORF">QAD02_014864</name>
</gene>
<evidence type="ECO:0000313" key="2">
    <source>
        <dbReference type="Proteomes" id="UP001239111"/>
    </source>
</evidence>
<comment type="caution">
    <text evidence="1">The sequence shown here is derived from an EMBL/GenBank/DDBJ whole genome shotgun (WGS) entry which is preliminary data.</text>
</comment>
<evidence type="ECO:0000313" key="1">
    <source>
        <dbReference type="EMBL" id="KAJ8679077.1"/>
    </source>
</evidence>
<organism evidence="1 2">
    <name type="scientific">Eretmocerus hayati</name>
    <dbReference type="NCBI Taxonomy" id="131215"/>
    <lineage>
        <taxon>Eukaryota</taxon>
        <taxon>Metazoa</taxon>
        <taxon>Ecdysozoa</taxon>
        <taxon>Arthropoda</taxon>
        <taxon>Hexapoda</taxon>
        <taxon>Insecta</taxon>
        <taxon>Pterygota</taxon>
        <taxon>Neoptera</taxon>
        <taxon>Endopterygota</taxon>
        <taxon>Hymenoptera</taxon>
        <taxon>Apocrita</taxon>
        <taxon>Proctotrupomorpha</taxon>
        <taxon>Chalcidoidea</taxon>
        <taxon>Aphelinidae</taxon>
        <taxon>Aphelininae</taxon>
        <taxon>Eretmocerus</taxon>
    </lineage>
</organism>
<proteinExistence type="predicted"/>